<reference evidence="3 4" key="1">
    <citation type="submission" date="2017-11" db="EMBL/GenBank/DDBJ databases">
        <title>De-novo sequencing of pomegranate (Punica granatum L.) genome.</title>
        <authorList>
            <person name="Akparov Z."/>
            <person name="Amiraslanov A."/>
            <person name="Hajiyeva S."/>
            <person name="Abbasov M."/>
            <person name="Kaur K."/>
            <person name="Hamwieh A."/>
            <person name="Solovyev V."/>
            <person name="Salamov A."/>
            <person name="Braich B."/>
            <person name="Kosarev P."/>
            <person name="Mahmoud A."/>
            <person name="Hajiyev E."/>
            <person name="Babayeva S."/>
            <person name="Izzatullayeva V."/>
            <person name="Mammadov A."/>
            <person name="Mammadov A."/>
            <person name="Sharifova S."/>
            <person name="Ojaghi J."/>
            <person name="Eynullazada K."/>
            <person name="Bayramov B."/>
            <person name="Abdulazimova A."/>
            <person name="Shahmuradov I."/>
        </authorList>
    </citation>
    <scope>NUCLEOTIDE SEQUENCE [LARGE SCALE GENOMIC DNA]</scope>
    <source>
        <strain evidence="4">cv. AG2017</strain>
        <tissue evidence="3">Leaf</tissue>
    </source>
</reference>
<sequence>MAREIDMKRKPEKTVKFLCSYGGRILPRKSDGELRYVGGLTRVLAVHRSISYSGESSFVSYVLVYVCIYFEFRRFELTRISAIAELMAKLVEFCGFSVTLRCQLPGGDLETLVSVKSDEELANLLEEYEKPSKESSSTAPSPMKIRAVLAPLAKEAASVSPRPSSSASSSDFSPNHSPRYCSPPAGPSSPIGFQNGAGKLRCYPCYGPGLLPPPRVLCAAPCCRSHGQLSHPNRHRIWTN</sequence>
<dbReference type="Pfam" id="PF00564">
    <property type="entry name" value="PB1"/>
    <property type="match status" value="1"/>
</dbReference>
<dbReference type="Proteomes" id="UP000233551">
    <property type="component" value="Unassembled WGS sequence"/>
</dbReference>
<dbReference type="Gene3D" id="3.10.20.90">
    <property type="entry name" value="Phosphatidylinositol 3-kinase Catalytic Subunit, Chain A, domain 1"/>
    <property type="match status" value="1"/>
</dbReference>
<proteinExistence type="predicted"/>
<keyword evidence="4" id="KW-1185">Reference proteome</keyword>
<gene>
    <name evidence="3" type="ORF">CRG98_042690</name>
</gene>
<comment type="caution">
    <text evidence="3">The sequence shown here is derived from an EMBL/GenBank/DDBJ whole genome shotgun (WGS) entry which is preliminary data.</text>
</comment>
<accession>A0A2I0HZH8</accession>
<dbReference type="PANTHER" id="PTHR31066:SF66">
    <property type="entry name" value="PB1 DOMAIN-CONTAINING PROTEIN"/>
    <property type="match status" value="1"/>
</dbReference>
<dbReference type="AlphaFoldDB" id="A0A2I0HZH8"/>
<dbReference type="InterPro" id="IPR053198">
    <property type="entry name" value="Gynoecium_Dev_Regulator"/>
</dbReference>
<evidence type="ECO:0000259" key="2">
    <source>
        <dbReference type="SMART" id="SM00666"/>
    </source>
</evidence>
<dbReference type="EMBL" id="PGOL01004637">
    <property type="protein sequence ID" value="PKI36910.1"/>
    <property type="molecule type" value="Genomic_DNA"/>
</dbReference>
<feature type="domain" description="PB1" evidence="2">
    <location>
        <begin position="29"/>
        <end position="148"/>
    </location>
</feature>
<name>A0A2I0HZH8_PUNGR</name>
<dbReference type="CDD" id="cd06410">
    <property type="entry name" value="PB1_UP2"/>
    <property type="match status" value="1"/>
</dbReference>
<protein>
    <recommendedName>
        <fullName evidence="2">PB1 domain-containing protein</fullName>
    </recommendedName>
</protein>
<dbReference type="SMART" id="SM00666">
    <property type="entry name" value="PB1"/>
    <property type="match status" value="1"/>
</dbReference>
<feature type="compositionally biased region" description="Low complexity" evidence="1">
    <location>
        <begin position="158"/>
        <end position="178"/>
    </location>
</feature>
<dbReference type="PANTHER" id="PTHR31066">
    <property type="entry name" value="OS05G0427100 PROTEIN-RELATED"/>
    <property type="match status" value="1"/>
</dbReference>
<evidence type="ECO:0000313" key="4">
    <source>
        <dbReference type="Proteomes" id="UP000233551"/>
    </source>
</evidence>
<feature type="region of interest" description="Disordered" evidence="1">
    <location>
        <begin position="158"/>
        <end position="185"/>
    </location>
</feature>
<evidence type="ECO:0000313" key="3">
    <source>
        <dbReference type="EMBL" id="PKI36910.1"/>
    </source>
</evidence>
<dbReference type="STRING" id="22663.A0A2I0HZH8"/>
<organism evidence="3 4">
    <name type="scientific">Punica granatum</name>
    <name type="common">Pomegranate</name>
    <dbReference type="NCBI Taxonomy" id="22663"/>
    <lineage>
        <taxon>Eukaryota</taxon>
        <taxon>Viridiplantae</taxon>
        <taxon>Streptophyta</taxon>
        <taxon>Embryophyta</taxon>
        <taxon>Tracheophyta</taxon>
        <taxon>Spermatophyta</taxon>
        <taxon>Magnoliopsida</taxon>
        <taxon>eudicotyledons</taxon>
        <taxon>Gunneridae</taxon>
        <taxon>Pentapetalae</taxon>
        <taxon>rosids</taxon>
        <taxon>malvids</taxon>
        <taxon>Myrtales</taxon>
        <taxon>Lythraceae</taxon>
        <taxon>Punica</taxon>
    </lineage>
</organism>
<dbReference type="SUPFAM" id="SSF54277">
    <property type="entry name" value="CAD &amp; PB1 domains"/>
    <property type="match status" value="1"/>
</dbReference>
<evidence type="ECO:0000256" key="1">
    <source>
        <dbReference type="SAM" id="MobiDB-lite"/>
    </source>
</evidence>
<dbReference type="InterPro" id="IPR000270">
    <property type="entry name" value="PB1_dom"/>
</dbReference>